<dbReference type="InParanoid" id="Q54TN0"/>
<name>Q54TN0_DICDI</name>
<comment type="caution">
    <text evidence="2">The sequence shown here is derived from an EMBL/GenBank/DDBJ whole genome shotgun (WGS) entry which is preliminary data.</text>
</comment>
<dbReference type="Proteomes" id="UP000002195">
    <property type="component" value="Unassembled WGS sequence"/>
</dbReference>
<protein>
    <submittedName>
        <fullName evidence="2">Uncharacterized protein</fullName>
    </submittedName>
</protein>
<feature type="region of interest" description="Disordered" evidence="1">
    <location>
        <begin position="66"/>
        <end position="95"/>
    </location>
</feature>
<keyword evidence="3" id="KW-1185">Reference proteome</keyword>
<evidence type="ECO:0000313" key="3">
    <source>
        <dbReference type="Proteomes" id="UP000002195"/>
    </source>
</evidence>
<dbReference type="VEuPathDB" id="AmoebaDB:DDB_G0281655"/>
<organism evidence="2 3">
    <name type="scientific">Dictyostelium discoideum</name>
    <name type="common">Social amoeba</name>
    <dbReference type="NCBI Taxonomy" id="44689"/>
    <lineage>
        <taxon>Eukaryota</taxon>
        <taxon>Amoebozoa</taxon>
        <taxon>Evosea</taxon>
        <taxon>Eumycetozoa</taxon>
        <taxon>Dictyostelia</taxon>
        <taxon>Dictyosteliales</taxon>
        <taxon>Dictyosteliaceae</taxon>
        <taxon>Dictyostelium</taxon>
    </lineage>
</organism>
<dbReference type="dictyBase" id="DDB_G0281655"/>
<dbReference type="KEGG" id="ddi:DDB_G0281655"/>
<evidence type="ECO:0000256" key="1">
    <source>
        <dbReference type="SAM" id="MobiDB-lite"/>
    </source>
</evidence>
<feature type="compositionally biased region" description="Low complexity" evidence="1">
    <location>
        <begin position="70"/>
        <end position="82"/>
    </location>
</feature>
<accession>Q54TN0</accession>
<sequence>MNLNKKNEIDYQIKELTFQLEEIKKTKGCIYQKKCGIYFLQTSKDQITSNLKDDISNKNKELEGFKEFTTKNNTTKNNTTNNSKFKPNVPNKQKK</sequence>
<dbReference type="EMBL" id="AAFI02000042">
    <property type="protein sequence ID" value="EAL66589.1"/>
    <property type="molecule type" value="Genomic_DNA"/>
</dbReference>
<dbReference type="HOGENOM" id="CLU_2377171_0_0_1"/>
<gene>
    <name evidence="2" type="ORF">DDB_G0281655</name>
</gene>
<dbReference type="RefSeq" id="XP_640561.1">
    <property type="nucleotide sequence ID" value="XM_635469.1"/>
</dbReference>
<dbReference type="GeneID" id="8623171"/>
<dbReference type="SMR" id="Q54TN0"/>
<dbReference type="AlphaFoldDB" id="Q54TN0"/>
<dbReference type="PaxDb" id="44689-DDB0204587"/>
<evidence type="ECO:0000313" key="2">
    <source>
        <dbReference type="EMBL" id="EAL66589.1"/>
    </source>
</evidence>
<reference evidence="2 3" key="1">
    <citation type="journal article" date="2005" name="Nature">
        <title>The genome of the social amoeba Dictyostelium discoideum.</title>
        <authorList>
            <consortium name="The Dictyostelium discoideum Sequencing Consortium"/>
            <person name="Eichinger L."/>
            <person name="Pachebat J.A."/>
            <person name="Glockner G."/>
            <person name="Rajandream M.A."/>
            <person name="Sucgang R."/>
            <person name="Berriman M."/>
            <person name="Song J."/>
            <person name="Olsen R."/>
            <person name="Szafranski K."/>
            <person name="Xu Q."/>
            <person name="Tunggal B."/>
            <person name="Kummerfeld S."/>
            <person name="Madera M."/>
            <person name="Konfortov B.A."/>
            <person name="Rivero F."/>
            <person name="Bankier A.T."/>
            <person name="Lehmann R."/>
            <person name="Hamlin N."/>
            <person name="Davies R."/>
            <person name="Gaudet P."/>
            <person name="Fey P."/>
            <person name="Pilcher K."/>
            <person name="Chen G."/>
            <person name="Saunders D."/>
            <person name="Sodergren E."/>
            <person name="Davis P."/>
            <person name="Kerhornou A."/>
            <person name="Nie X."/>
            <person name="Hall N."/>
            <person name="Anjard C."/>
            <person name="Hemphill L."/>
            <person name="Bason N."/>
            <person name="Farbrother P."/>
            <person name="Desany B."/>
            <person name="Just E."/>
            <person name="Morio T."/>
            <person name="Rost R."/>
            <person name="Churcher C."/>
            <person name="Cooper J."/>
            <person name="Haydock S."/>
            <person name="van Driessche N."/>
            <person name="Cronin A."/>
            <person name="Goodhead I."/>
            <person name="Muzny D."/>
            <person name="Mourier T."/>
            <person name="Pain A."/>
            <person name="Lu M."/>
            <person name="Harper D."/>
            <person name="Lindsay R."/>
            <person name="Hauser H."/>
            <person name="James K."/>
            <person name="Quiles M."/>
            <person name="Madan Babu M."/>
            <person name="Saito T."/>
            <person name="Buchrieser C."/>
            <person name="Wardroper A."/>
            <person name="Felder M."/>
            <person name="Thangavelu M."/>
            <person name="Johnson D."/>
            <person name="Knights A."/>
            <person name="Loulseged H."/>
            <person name="Mungall K."/>
            <person name="Oliver K."/>
            <person name="Price C."/>
            <person name="Quail M.A."/>
            <person name="Urushihara H."/>
            <person name="Hernandez J."/>
            <person name="Rabbinowitsch E."/>
            <person name="Steffen D."/>
            <person name="Sanders M."/>
            <person name="Ma J."/>
            <person name="Kohara Y."/>
            <person name="Sharp S."/>
            <person name="Simmonds M."/>
            <person name="Spiegler S."/>
            <person name="Tivey A."/>
            <person name="Sugano S."/>
            <person name="White B."/>
            <person name="Walker D."/>
            <person name="Woodward J."/>
            <person name="Winckler T."/>
            <person name="Tanaka Y."/>
            <person name="Shaulsky G."/>
            <person name="Schleicher M."/>
            <person name="Weinstock G."/>
            <person name="Rosenthal A."/>
            <person name="Cox E.C."/>
            <person name="Chisholm R.L."/>
            <person name="Gibbs R."/>
            <person name="Loomis W.F."/>
            <person name="Platzer M."/>
            <person name="Kay R.R."/>
            <person name="Williams J."/>
            <person name="Dear P.H."/>
            <person name="Noegel A.A."/>
            <person name="Barrell B."/>
            <person name="Kuspa A."/>
        </authorList>
    </citation>
    <scope>NUCLEOTIDE SEQUENCE [LARGE SCALE GENOMIC DNA]</scope>
    <source>
        <strain evidence="2 3">AX4</strain>
    </source>
</reference>
<proteinExistence type="predicted"/>